<keyword evidence="5 10" id="KW-0995">Kinetochore</keyword>
<dbReference type="InParanoid" id="A7TQ22"/>
<reference evidence="15 16" key="1">
    <citation type="journal article" date="2007" name="Proc. Natl. Acad. Sci. U.S.A.">
        <title>Independent sorting-out of thousands of duplicated gene pairs in two yeast species descended from a whole-genome duplication.</title>
        <authorList>
            <person name="Scannell D.R."/>
            <person name="Frank A.C."/>
            <person name="Conant G.C."/>
            <person name="Byrne K.P."/>
            <person name="Woolfit M."/>
            <person name="Wolfe K.H."/>
        </authorList>
    </citation>
    <scope>NUCLEOTIDE SEQUENCE [LARGE SCALE GENOMIC DNA]</scope>
    <source>
        <strain evidence="16">ATCC 22028 / DSM 70294 / BCRC 21397 / CBS 2163 / NBRC 10782 / NRRL Y-8283 / UCD 57-17</strain>
    </source>
</reference>
<dbReference type="InterPro" id="IPR038273">
    <property type="entry name" value="Ndc80_sf"/>
</dbReference>
<dbReference type="EMBL" id="DS480451">
    <property type="protein sequence ID" value="EDO15627.1"/>
    <property type="molecule type" value="Genomic_DNA"/>
</dbReference>
<dbReference type="GO" id="GO:1990758">
    <property type="term" value="P:mitotic sister chromatid biorientation"/>
    <property type="evidence" value="ECO:0007669"/>
    <property type="project" value="EnsemblFungi"/>
</dbReference>
<feature type="domain" description="Kinetochore protein Ndc80 CH" evidence="13">
    <location>
        <begin position="116"/>
        <end position="255"/>
    </location>
</feature>
<evidence type="ECO:0000256" key="4">
    <source>
        <dbReference type="ARBA" id="ARBA00022776"/>
    </source>
</evidence>
<dbReference type="PANTHER" id="PTHR10643">
    <property type="entry name" value="KINETOCHORE PROTEIN NDC80"/>
    <property type="match status" value="1"/>
</dbReference>
<dbReference type="KEGG" id="vpo:Kpol_489p8"/>
<comment type="subcellular location">
    <subcellularLocation>
        <location evidence="10">Chromosome</location>
        <location evidence="10">Centromere</location>
        <location evidence="10">Kinetochore</location>
    </subcellularLocation>
    <subcellularLocation>
        <location evidence="10">Nucleus</location>
    </subcellularLocation>
</comment>
<evidence type="ECO:0000256" key="3">
    <source>
        <dbReference type="ARBA" id="ARBA00022618"/>
    </source>
</evidence>
<evidence type="ECO:0000313" key="15">
    <source>
        <dbReference type="EMBL" id="EDO15627.1"/>
    </source>
</evidence>
<dbReference type="STRING" id="436907.A7TQ22"/>
<dbReference type="GO" id="GO:0005634">
    <property type="term" value="C:nucleus"/>
    <property type="evidence" value="ECO:0007669"/>
    <property type="project" value="UniProtKB-SubCell"/>
</dbReference>
<feature type="region of interest" description="Disordered" evidence="12">
    <location>
        <begin position="125"/>
        <end position="144"/>
    </location>
</feature>
<dbReference type="eggNOG" id="KOG0995">
    <property type="taxonomic scope" value="Eukaryota"/>
</dbReference>
<organism evidence="16">
    <name type="scientific">Vanderwaltozyma polyspora (strain ATCC 22028 / DSM 70294 / BCRC 21397 / CBS 2163 / NBRC 10782 / NRRL Y-8283 / UCD 57-17)</name>
    <name type="common">Kluyveromyces polysporus</name>
    <dbReference type="NCBI Taxonomy" id="436907"/>
    <lineage>
        <taxon>Eukaryota</taxon>
        <taxon>Fungi</taxon>
        <taxon>Dikarya</taxon>
        <taxon>Ascomycota</taxon>
        <taxon>Saccharomycotina</taxon>
        <taxon>Saccharomycetes</taxon>
        <taxon>Saccharomycetales</taxon>
        <taxon>Saccharomycetaceae</taxon>
        <taxon>Vanderwaltozyma</taxon>
    </lineage>
</organism>
<dbReference type="InterPro" id="IPR005550">
    <property type="entry name" value="Kinetochore_Ndc80"/>
</dbReference>
<keyword evidence="16" id="KW-1185">Reference proteome</keyword>
<dbReference type="RefSeq" id="XP_001643485.1">
    <property type="nucleotide sequence ID" value="XM_001643435.1"/>
</dbReference>
<feature type="domain" description="DUF5595" evidence="14">
    <location>
        <begin position="295"/>
        <end position="364"/>
    </location>
</feature>
<dbReference type="PANTHER" id="PTHR10643:SF2">
    <property type="entry name" value="KINETOCHORE PROTEIN NDC80 HOMOLOG"/>
    <property type="match status" value="1"/>
</dbReference>
<evidence type="ECO:0000256" key="11">
    <source>
        <dbReference type="SAM" id="Coils"/>
    </source>
</evidence>
<keyword evidence="9 10" id="KW-0137">Centromere</keyword>
<evidence type="ECO:0000256" key="5">
    <source>
        <dbReference type="ARBA" id="ARBA00022838"/>
    </source>
</evidence>
<dbReference type="FunFam" id="1.10.418.30:FF:000001">
    <property type="entry name" value="Probable kinetochore protein ndc80"/>
    <property type="match status" value="1"/>
</dbReference>
<keyword evidence="7 10" id="KW-0539">Nucleus</keyword>
<name>A7TQ22_VANPO</name>
<protein>
    <recommendedName>
        <fullName evidence="10">Kinetochore protein NDC80</fullName>
    </recommendedName>
</protein>
<sequence>MFKKDINHGGASTSAGASGGGPAHNHVLNSLNPQMFTSQIPVPSSSTNSNLKRRSSLSNNMGLTDMINKSIVKNNLSSKYNNLDNSRKKFRTTVSGADYSNSINDKNIMGNSQLSQRHSMIPYSTNANVNSNPTPNIANRDPRPLRDKNFQNAIQQEIYDYLIQNKFDIEVNYPITIKSLKQPTQKGFIYMFKWLYSRLDPGYQFTKSIEQEVYQLLRTLQYPYLETINKSQISAVGGNSWHKFLGMLHWLVKINIKLDRSLNRVDQSLLNQNTQDVTILNYPVQNQEDQDKKQDKYEVMIEQLCINYITDCYKNYLKGNENFKPIKDELYQEFVKLENIFQADIKNLDNLNEKFSIKCNELAKNFEQLKLSREKFNALQNDLIKFQNYVNIMENKSIEWPIKLDKMKSESVTKHSEIEQIGADIEKLNETLSNRNISIDEIENKNQEKENLTKSLDSNSDKMDKLVSSIKTLKIELEGIYKALLDTLRQYNLSLDNLINERSRLDHKINRPLFVIELPKNLSINGDMSITNETLFDNNFTIGSTIKANINSLNNEIIERIREIEKNNGELEHQLISLKEEVMDKNRTIEKIELQLSEVNSEYELNKQESDSKLLSQEIEIEKIERKINDSNRITKEKLSEAEQLIKSTKLKHEESQLEIDRQRASLNKKVIEIIEFSSNFKINIQNKIDSTETLVIDEINNLKL</sequence>
<feature type="compositionally biased region" description="Polar residues" evidence="12">
    <location>
        <begin position="125"/>
        <end position="137"/>
    </location>
</feature>
<proteinExistence type="inferred from homology"/>
<evidence type="ECO:0000256" key="6">
    <source>
        <dbReference type="ARBA" id="ARBA00023054"/>
    </source>
</evidence>
<dbReference type="Gene3D" id="6.10.250.1950">
    <property type="match status" value="1"/>
</dbReference>
<comment type="function">
    <text evidence="10">Acts as a component of the essential kinetochore-associated NDC80 complex, which is required for chromosome segregation and spindle checkpoint activity.</text>
</comment>
<evidence type="ECO:0000256" key="1">
    <source>
        <dbReference type="ARBA" id="ARBA00007050"/>
    </source>
</evidence>
<keyword evidence="3 10" id="KW-0132">Cell division</keyword>
<comment type="similarity">
    <text evidence="1 10">Belongs to the NDC80/HEC1 family.</text>
</comment>
<keyword evidence="8 10" id="KW-0131">Cell cycle</keyword>
<evidence type="ECO:0000256" key="9">
    <source>
        <dbReference type="ARBA" id="ARBA00023328"/>
    </source>
</evidence>
<dbReference type="InterPro" id="IPR055260">
    <property type="entry name" value="Ndc80_CH"/>
</dbReference>
<dbReference type="GO" id="GO:0034501">
    <property type="term" value="P:protein localization to kinetochore"/>
    <property type="evidence" value="ECO:0007669"/>
    <property type="project" value="EnsemblFungi"/>
</dbReference>
<dbReference type="Pfam" id="PF03801">
    <property type="entry name" value="Ndc80_HEC"/>
    <property type="match status" value="1"/>
</dbReference>
<dbReference type="OMA" id="PSHKFQK"/>
<feature type="coiled-coil region" evidence="11">
    <location>
        <begin position="425"/>
        <end position="508"/>
    </location>
</feature>
<dbReference type="InterPro" id="IPR040967">
    <property type="entry name" value="DUF5595"/>
</dbReference>
<keyword evidence="6 11" id="KW-0175">Coiled coil</keyword>
<evidence type="ECO:0000256" key="8">
    <source>
        <dbReference type="ARBA" id="ARBA00023306"/>
    </source>
</evidence>
<dbReference type="GO" id="GO:0008017">
    <property type="term" value="F:microtubule binding"/>
    <property type="evidence" value="ECO:0007669"/>
    <property type="project" value="EnsemblFungi"/>
</dbReference>
<dbReference type="HOGENOM" id="CLU_012583_1_2_1"/>
<evidence type="ECO:0000259" key="14">
    <source>
        <dbReference type="Pfam" id="PF18077"/>
    </source>
</evidence>
<keyword evidence="4 10" id="KW-0498">Mitosis</keyword>
<evidence type="ECO:0000256" key="10">
    <source>
        <dbReference type="RuleBase" id="RU368072"/>
    </source>
</evidence>
<dbReference type="AlphaFoldDB" id="A7TQ22"/>
<dbReference type="Proteomes" id="UP000000267">
    <property type="component" value="Unassembled WGS sequence"/>
</dbReference>
<dbReference type="GeneID" id="5543729"/>
<evidence type="ECO:0000256" key="7">
    <source>
        <dbReference type="ARBA" id="ARBA00023242"/>
    </source>
</evidence>
<evidence type="ECO:0000259" key="13">
    <source>
        <dbReference type="Pfam" id="PF03801"/>
    </source>
</evidence>
<keyword evidence="2 10" id="KW-0158">Chromosome</keyword>
<feature type="region of interest" description="Disordered" evidence="12">
    <location>
        <begin position="1"/>
        <end position="29"/>
    </location>
</feature>
<dbReference type="OrthoDB" id="7459479at2759"/>
<evidence type="ECO:0000256" key="2">
    <source>
        <dbReference type="ARBA" id="ARBA00022454"/>
    </source>
</evidence>
<dbReference type="GO" id="GO:0042802">
    <property type="term" value="F:identical protein binding"/>
    <property type="evidence" value="ECO:0007669"/>
    <property type="project" value="EnsemblFungi"/>
</dbReference>
<dbReference type="GO" id="GO:0031262">
    <property type="term" value="C:Ndc80 complex"/>
    <property type="evidence" value="ECO:0007669"/>
    <property type="project" value="UniProtKB-UniRule"/>
</dbReference>
<dbReference type="GO" id="GO:0051301">
    <property type="term" value="P:cell division"/>
    <property type="evidence" value="ECO:0007669"/>
    <property type="project" value="UniProtKB-UniRule"/>
</dbReference>
<gene>
    <name evidence="15" type="ORF">Kpol_489p8</name>
</gene>
<evidence type="ECO:0000256" key="12">
    <source>
        <dbReference type="SAM" id="MobiDB-lite"/>
    </source>
</evidence>
<accession>A7TQ22</accession>
<dbReference type="Gene3D" id="1.10.418.30">
    <property type="entry name" value="Ncd80 complex, Ncd80 subunit"/>
    <property type="match status" value="1"/>
</dbReference>
<comment type="subunit">
    <text evidence="10">Component of the NDC80 complex.</text>
</comment>
<feature type="coiled-coil region" evidence="11">
    <location>
        <begin position="547"/>
        <end position="659"/>
    </location>
</feature>
<dbReference type="FunCoup" id="A7TQ22">
    <property type="interactions" value="345"/>
</dbReference>
<dbReference type="Pfam" id="PF18077">
    <property type="entry name" value="DUF5595"/>
    <property type="match status" value="1"/>
</dbReference>
<evidence type="ECO:0000313" key="16">
    <source>
        <dbReference type="Proteomes" id="UP000000267"/>
    </source>
</evidence>